<dbReference type="Proteomes" id="UP000320876">
    <property type="component" value="Unassembled WGS sequence"/>
</dbReference>
<feature type="domain" description="NAD(P)-binding" evidence="1">
    <location>
        <begin position="32"/>
        <end position="124"/>
    </location>
</feature>
<dbReference type="EMBL" id="VFML01000001">
    <property type="protein sequence ID" value="TQJ00631.1"/>
    <property type="molecule type" value="Genomic_DNA"/>
</dbReference>
<dbReference type="InterPro" id="IPR016040">
    <property type="entry name" value="NAD(P)-bd_dom"/>
</dbReference>
<dbReference type="AlphaFoldDB" id="A0A542DC30"/>
<evidence type="ECO:0000313" key="3">
    <source>
        <dbReference type="Proteomes" id="UP000320876"/>
    </source>
</evidence>
<evidence type="ECO:0000313" key="2">
    <source>
        <dbReference type="EMBL" id="TQJ00631.1"/>
    </source>
</evidence>
<dbReference type="Pfam" id="PF13460">
    <property type="entry name" value="NAD_binding_10"/>
    <property type="match status" value="1"/>
</dbReference>
<evidence type="ECO:0000259" key="1">
    <source>
        <dbReference type="Pfam" id="PF13460"/>
    </source>
</evidence>
<dbReference type="InterPro" id="IPR036291">
    <property type="entry name" value="NAD(P)-bd_dom_sf"/>
</dbReference>
<reference evidence="2 3" key="1">
    <citation type="submission" date="2019-06" db="EMBL/GenBank/DDBJ databases">
        <title>Sequencing the genomes of 1000 actinobacteria strains.</title>
        <authorList>
            <person name="Klenk H.-P."/>
        </authorList>
    </citation>
    <scope>NUCLEOTIDE SEQUENCE [LARGE SCALE GENOMIC DNA]</scope>
    <source>
        <strain evidence="2 3">DSM 45679</strain>
    </source>
</reference>
<dbReference type="Gene3D" id="3.40.50.720">
    <property type="entry name" value="NAD(P)-binding Rossmann-like Domain"/>
    <property type="match status" value="1"/>
</dbReference>
<dbReference type="PANTHER" id="PTHR43162:SF1">
    <property type="entry name" value="PRESTALK A DIFFERENTIATION PROTEIN A"/>
    <property type="match status" value="1"/>
</dbReference>
<protein>
    <submittedName>
        <fullName evidence="2">Uncharacterized protein YbjT (DUF2867 family)</fullName>
    </submittedName>
</protein>
<gene>
    <name evidence="2" type="ORF">FB471_0268</name>
</gene>
<proteinExistence type="predicted"/>
<accession>A0A542DC30</accession>
<comment type="caution">
    <text evidence="2">The sequence shown here is derived from an EMBL/GenBank/DDBJ whole genome shotgun (WGS) entry which is preliminary data.</text>
</comment>
<name>A0A542DC30_AMYCI</name>
<dbReference type="SUPFAM" id="SSF51735">
    <property type="entry name" value="NAD(P)-binding Rossmann-fold domains"/>
    <property type="match status" value="1"/>
</dbReference>
<dbReference type="InterPro" id="IPR051604">
    <property type="entry name" value="Ergot_Alk_Oxidoreductase"/>
</dbReference>
<dbReference type="PANTHER" id="PTHR43162">
    <property type="match status" value="1"/>
</dbReference>
<sequence>MFSVSYDSRIEEYRGTGVPARAKGSHMLLVTGATGTVGRHLIQHLRRAGQPVRALTRDPGRAELPDGVDAVRGDLADTATLGPAFDGVTAAHLINFGRGYQPLSNGRQIVDLAVRSGVRRVTILGGWQEGTLEPAVRDSTLEWTHLQPVEFMDNARTDWRAPLRADGVVREPYGDRRSAPVHAADIGAVAATALTTEGHAGQSYTLTGPEVLTPRDKIRILGEATGRELRFEELTPDQVRREWVERGHLPRLQFFTVFGEGARPAEMVELLLRLYGSTPEVGYTVTDAVRRVTGRPARSFAGWAAEHADEFRL</sequence>
<keyword evidence="3" id="KW-1185">Reference proteome</keyword>
<dbReference type="Gene3D" id="3.90.25.10">
    <property type="entry name" value="UDP-galactose 4-epimerase, domain 1"/>
    <property type="match status" value="1"/>
</dbReference>
<organism evidence="2 3">
    <name type="scientific">Amycolatopsis cihanbeyliensis</name>
    <dbReference type="NCBI Taxonomy" id="1128664"/>
    <lineage>
        <taxon>Bacteria</taxon>
        <taxon>Bacillati</taxon>
        <taxon>Actinomycetota</taxon>
        <taxon>Actinomycetes</taxon>
        <taxon>Pseudonocardiales</taxon>
        <taxon>Pseudonocardiaceae</taxon>
        <taxon>Amycolatopsis</taxon>
    </lineage>
</organism>